<dbReference type="InterPro" id="IPR017927">
    <property type="entry name" value="FAD-bd_FR_type"/>
</dbReference>
<dbReference type="Gene3D" id="3.40.50.80">
    <property type="entry name" value="Nucleotide-binding domain of ferredoxin-NADP reductase (FNR) module"/>
    <property type="match status" value="1"/>
</dbReference>
<evidence type="ECO:0000256" key="1">
    <source>
        <dbReference type="ARBA" id="ARBA00004651"/>
    </source>
</evidence>
<sequence length="742" mass="84935">MKRFYNSENGTRSFSEALKCILVTVLLFSGVVRSEAKLDIPGVILVYACEAACEDYLFGVDATTDYYTEICTYPPAVGTILYCINNYTDSETWIKEAYTSMIQTCEGVYEYNDTSLEEVYENATEYIESYTDIANISTDTIYTPLTVDMTYVDEVFKGYSGMYDNYDMSQYFGALVICYWGFVMLIASLFNLAKRIGIAEKLHGKYINFIRKNITIPSVCEKHTKFVGGNIKFLKMFSAMFPMRVDIVILTGYLIITIVILAVRYRYDPYNVIESTHGLQVARLLADRAGIIAICHVPLIIVFGTRNNLLLLVTGFTQSNFILFHKWIGRVMFFNAVIHGCAYTNYCIVYGSYADSDTHDTYFRYGMTALVAAGLIMAQSFHFWRRYTYEIFLYGHIILSAVFIVGCWHHCSILGWMSWIYSAIALWALDGFLRLVRVLCFGFPKARIEAISDDTLKITVNRPKTSFFWSPSPGQFVYVYFLRPTMFWESHPFTITESIMNEKELLFFVKAKKGATKRLYNYISKKEGKLDLNTRISMEGPYGDSAPISNYDNIILYAGGNGITSPFDHAFKLSRKEGKQNQFIKLYWVVQNLEAMEWFYEQLSLLKDTKVSIEVYLTRMVELPTTSESKSITSTSDDNDKDKVNNEKVKSKECSDSDNDVLAEQSINYLKMYQDLSSFVTFKLGRPDMASLMEKDFAEYHGSKAVLACGPPDLCDIIRKLTALNLDKSDGRVDLFEELQIW</sequence>
<keyword evidence="7 17" id="KW-0812">Transmembrane</keyword>
<dbReference type="GO" id="GO:0015677">
    <property type="term" value="P:copper ion import"/>
    <property type="evidence" value="ECO:0007669"/>
    <property type="project" value="TreeGrafter"/>
</dbReference>
<keyword evidence="9" id="KW-0249">Electron transport</keyword>
<evidence type="ECO:0000313" key="21">
    <source>
        <dbReference type="Proteomes" id="UP000094236"/>
    </source>
</evidence>
<dbReference type="InterPro" id="IPR039261">
    <property type="entry name" value="FNR_nucleotide-bd"/>
</dbReference>
<dbReference type="GO" id="GO:0005886">
    <property type="term" value="C:plasma membrane"/>
    <property type="evidence" value="ECO:0007669"/>
    <property type="project" value="UniProtKB-SubCell"/>
</dbReference>
<protein>
    <recommendedName>
        <fullName evidence="3">ferric-chelate reductase (NADPH)</fullName>
        <ecNumber evidence="3">1.16.1.9</ecNumber>
    </recommendedName>
</protein>
<gene>
    <name evidence="20" type="ORF">PACTADRAFT_49117</name>
</gene>
<comment type="subcellular location">
    <subcellularLocation>
        <location evidence="1">Cell membrane</location>
        <topology evidence="1">Multi-pass membrane protein</topology>
    </subcellularLocation>
</comment>
<dbReference type="EMBL" id="KV454012">
    <property type="protein sequence ID" value="ODV97398.1"/>
    <property type="molecule type" value="Genomic_DNA"/>
</dbReference>
<evidence type="ECO:0000256" key="2">
    <source>
        <dbReference type="ARBA" id="ARBA00006278"/>
    </source>
</evidence>
<keyword evidence="5" id="KW-1003">Cell membrane</keyword>
<dbReference type="InterPro" id="IPR017938">
    <property type="entry name" value="Riboflavin_synthase-like_b-brl"/>
</dbReference>
<evidence type="ECO:0000256" key="11">
    <source>
        <dbReference type="ARBA" id="ARBA00023002"/>
    </source>
</evidence>
<dbReference type="Pfam" id="PF01794">
    <property type="entry name" value="Ferric_reduct"/>
    <property type="match status" value="1"/>
</dbReference>
<dbReference type="InterPro" id="IPR013130">
    <property type="entry name" value="Fe3_Rdtase_TM_dom"/>
</dbReference>
<dbReference type="GO" id="GO:0006826">
    <property type="term" value="P:iron ion transport"/>
    <property type="evidence" value="ECO:0007669"/>
    <property type="project" value="UniProtKB-ARBA"/>
</dbReference>
<dbReference type="SFLD" id="SFLDS00052">
    <property type="entry name" value="Ferric_Reductase_Domain"/>
    <property type="match status" value="1"/>
</dbReference>
<keyword evidence="12" id="KW-0406">Ion transport</keyword>
<dbReference type="Pfam" id="PF08022">
    <property type="entry name" value="FAD_binding_8"/>
    <property type="match status" value="1"/>
</dbReference>
<evidence type="ECO:0000256" key="15">
    <source>
        <dbReference type="ARBA" id="ARBA00048483"/>
    </source>
</evidence>
<feature type="signal peptide" evidence="18">
    <location>
        <begin position="1"/>
        <end position="36"/>
    </location>
</feature>
<feature type="region of interest" description="Disordered" evidence="16">
    <location>
        <begin position="627"/>
        <end position="650"/>
    </location>
</feature>
<dbReference type="STRING" id="669874.A0A1E4U0E9"/>
<dbReference type="GO" id="GO:0052851">
    <property type="term" value="F:ferric-chelate reductase (NADPH) activity"/>
    <property type="evidence" value="ECO:0007669"/>
    <property type="project" value="UniProtKB-EC"/>
</dbReference>
<evidence type="ECO:0000256" key="17">
    <source>
        <dbReference type="SAM" id="Phobius"/>
    </source>
</evidence>
<dbReference type="SUPFAM" id="SSF63380">
    <property type="entry name" value="Riboflavin synthase domain-like"/>
    <property type="match status" value="1"/>
</dbReference>
<evidence type="ECO:0000256" key="12">
    <source>
        <dbReference type="ARBA" id="ARBA00023065"/>
    </source>
</evidence>
<dbReference type="EC" id="1.16.1.9" evidence="3"/>
<feature type="transmembrane region" description="Helical" evidence="17">
    <location>
        <begin position="416"/>
        <end position="436"/>
    </location>
</feature>
<dbReference type="Proteomes" id="UP000094236">
    <property type="component" value="Unassembled WGS sequence"/>
</dbReference>
<comment type="catalytic activity">
    <reaction evidence="15">
        <text>2 a Fe(II)-siderophore + NADP(+) + H(+) = 2 a Fe(III)-siderophore + NADPH</text>
        <dbReference type="Rhea" id="RHEA:28795"/>
        <dbReference type="Rhea" id="RHEA-COMP:11342"/>
        <dbReference type="Rhea" id="RHEA-COMP:11344"/>
        <dbReference type="ChEBI" id="CHEBI:15378"/>
        <dbReference type="ChEBI" id="CHEBI:29033"/>
        <dbReference type="ChEBI" id="CHEBI:29034"/>
        <dbReference type="ChEBI" id="CHEBI:57783"/>
        <dbReference type="ChEBI" id="CHEBI:58349"/>
        <dbReference type="EC" id="1.16.1.9"/>
    </reaction>
</comment>
<feature type="transmembrane region" description="Helical" evidence="17">
    <location>
        <begin position="285"/>
        <end position="306"/>
    </location>
</feature>
<feature type="domain" description="FAD-binding FR-type" evidence="19">
    <location>
        <begin position="438"/>
        <end position="548"/>
    </location>
</feature>
<keyword evidence="11" id="KW-0560">Oxidoreductase</keyword>
<feature type="transmembrane region" description="Helical" evidence="17">
    <location>
        <begin position="391"/>
        <end position="410"/>
    </location>
</feature>
<evidence type="ECO:0000256" key="7">
    <source>
        <dbReference type="ARBA" id="ARBA00022692"/>
    </source>
</evidence>
<evidence type="ECO:0000256" key="10">
    <source>
        <dbReference type="ARBA" id="ARBA00022989"/>
    </source>
</evidence>
<evidence type="ECO:0000256" key="18">
    <source>
        <dbReference type="SAM" id="SignalP"/>
    </source>
</evidence>
<keyword evidence="8" id="KW-0274">FAD</keyword>
<dbReference type="PANTHER" id="PTHR32361:SF9">
    <property type="entry name" value="FERRIC REDUCTASE TRANSMEMBRANE COMPONENT 3-RELATED"/>
    <property type="match status" value="1"/>
</dbReference>
<keyword evidence="13 17" id="KW-0472">Membrane</keyword>
<dbReference type="Gene3D" id="2.40.30.10">
    <property type="entry name" value="Translation factors"/>
    <property type="match status" value="1"/>
</dbReference>
<dbReference type="SFLD" id="SFLDG01168">
    <property type="entry name" value="Ferric_reductase_subgroup_(FRE"/>
    <property type="match status" value="1"/>
</dbReference>
<evidence type="ECO:0000256" key="16">
    <source>
        <dbReference type="SAM" id="MobiDB-lite"/>
    </source>
</evidence>
<evidence type="ECO:0000256" key="14">
    <source>
        <dbReference type="ARBA" id="ARBA00023180"/>
    </source>
</evidence>
<dbReference type="Pfam" id="PF08030">
    <property type="entry name" value="NAD_binding_6"/>
    <property type="match status" value="1"/>
</dbReference>
<dbReference type="InterPro" id="IPR051410">
    <property type="entry name" value="Ferric/Cupric_Reductase"/>
</dbReference>
<reference evidence="21" key="1">
    <citation type="submission" date="2016-05" db="EMBL/GenBank/DDBJ databases">
        <title>Comparative genomics of biotechnologically important yeasts.</title>
        <authorList>
            <consortium name="DOE Joint Genome Institute"/>
            <person name="Riley R."/>
            <person name="Haridas S."/>
            <person name="Wolfe K.H."/>
            <person name="Lopes M.R."/>
            <person name="Hittinger C.T."/>
            <person name="Goker M."/>
            <person name="Salamov A."/>
            <person name="Wisecaver J."/>
            <person name="Long T.M."/>
            <person name="Aerts A.L."/>
            <person name="Barry K."/>
            <person name="Choi C."/>
            <person name="Clum A."/>
            <person name="Coughlan A.Y."/>
            <person name="Deshpande S."/>
            <person name="Douglass A.P."/>
            <person name="Hanson S.J."/>
            <person name="Klenk H.-P."/>
            <person name="Labutti K."/>
            <person name="Lapidus A."/>
            <person name="Lindquist E."/>
            <person name="Lipzen A."/>
            <person name="Meier-Kolthoff J.P."/>
            <person name="Ohm R.A."/>
            <person name="Otillar R.P."/>
            <person name="Pangilinan J."/>
            <person name="Peng Y."/>
            <person name="Rokas A."/>
            <person name="Rosa C.A."/>
            <person name="Scheuner C."/>
            <person name="Sibirny A.A."/>
            <person name="Slot J.C."/>
            <person name="Stielow J.B."/>
            <person name="Sun H."/>
            <person name="Kurtzman C.P."/>
            <person name="Blackwell M."/>
            <person name="Grigoriev I.V."/>
            <person name="Jeffries T.W."/>
        </authorList>
    </citation>
    <scope>NUCLEOTIDE SEQUENCE [LARGE SCALE GENOMIC DNA]</scope>
    <source>
        <strain evidence="21">NRRL Y-2460</strain>
    </source>
</reference>
<feature type="transmembrane region" description="Helical" evidence="17">
    <location>
        <begin position="327"/>
        <end position="353"/>
    </location>
</feature>
<keyword evidence="6" id="KW-0285">Flavoprotein</keyword>
<dbReference type="InterPro" id="IPR013121">
    <property type="entry name" value="Fe_red_NAD-bd_6"/>
</dbReference>
<dbReference type="OrthoDB" id="167398at2759"/>
<dbReference type="SUPFAM" id="SSF52343">
    <property type="entry name" value="Ferredoxin reductase-like, C-terminal NADP-linked domain"/>
    <property type="match status" value="1"/>
</dbReference>
<evidence type="ECO:0000256" key="9">
    <source>
        <dbReference type="ARBA" id="ARBA00022982"/>
    </source>
</evidence>
<feature type="compositionally biased region" description="Basic and acidic residues" evidence="16">
    <location>
        <begin position="638"/>
        <end position="650"/>
    </location>
</feature>
<dbReference type="GO" id="GO:0006879">
    <property type="term" value="P:intracellular iron ion homeostasis"/>
    <property type="evidence" value="ECO:0007669"/>
    <property type="project" value="TreeGrafter"/>
</dbReference>
<keyword evidence="18" id="KW-0732">Signal</keyword>
<dbReference type="AlphaFoldDB" id="A0A1E4U0E9"/>
<dbReference type="InterPro" id="IPR013112">
    <property type="entry name" value="FAD-bd_8"/>
</dbReference>
<comment type="similarity">
    <text evidence="2">Belongs to the ferric reductase (FRE) family.</text>
</comment>
<evidence type="ECO:0000256" key="8">
    <source>
        <dbReference type="ARBA" id="ARBA00022827"/>
    </source>
</evidence>
<accession>A0A1E4U0E9</accession>
<organism evidence="20 21">
    <name type="scientific">Pachysolen tannophilus NRRL Y-2460</name>
    <dbReference type="NCBI Taxonomy" id="669874"/>
    <lineage>
        <taxon>Eukaryota</taxon>
        <taxon>Fungi</taxon>
        <taxon>Dikarya</taxon>
        <taxon>Ascomycota</taxon>
        <taxon>Saccharomycotina</taxon>
        <taxon>Pichiomycetes</taxon>
        <taxon>Pachysolenaceae</taxon>
        <taxon>Pachysolen</taxon>
    </lineage>
</organism>
<evidence type="ECO:0000256" key="6">
    <source>
        <dbReference type="ARBA" id="ARBA00022630"/>
    </source>
</evidence>
<evidence type="ECO:0000256" key="5">
    <source>
        <dbReference type="ARBA" id="ARBA00022475"/>
    </source>
</evidence>
<keyword evidence="14" id="KW-0325">Glycoprotein</keyword>
<evidence type="ECO:0000256" key="3">
    <source>
        <dbReference type="ARBA" id="ARBA00012668"/>
    </source>
</evidence>
<feature type="transmembrane region" description="Helical" evidence="17">
    <location>
        <begin position="171"/>
        <end position="193"/>
    </location>
</feature>
<keyword evidence="4" id="KW-0813">Transport</keyword>
<feature type="transmembrane region" description="Helical" evidence="17">
    <location>
        <begin position="365"/>
        <end position="384"/>
    </location>
</feature>
<name>A0A1E4U0E9_PACTA</name>
<dbReference type="PANTHER" id="PTHR32361">
    <property type="entry name" value="FERRIC/CUPRIC REDUCTASE TRANSMEMBRANE COMPONENT"/>
    <property type="match status" value="1"/>
</dbReference>
<evidence type="ECO:0000256" key="4">
    <source>
        <dbReference type="ARBA" id="ARBA00022448"/>
    </source>
</evidence>
<feature type="compositionally biased region" description="Low complexity" evidence="16">
    <location>
        <begin position="627"/>
        <end position="636"/>
    </location>
</feature>
<keyword evidence="21" id="KW-1185">Reference proteome</keyword>
<keyword evidence="10 17" id="KW-1133">Transmembrane helix</keyword>
<proteinExistence type="inferred from homology"/>
<dbReference type="PROSITE" id="PS51384">
    <property type="entry name" value="FAD_FR"/>
    <property type="match status" value="1"/>
</dbReference>
<evidence type="ECO:0000256" key="13">
    <source>
        <dbReference type="ARBA" id="ARBA00023136"/>
    </source>
</evidence>
<feature type="chain" id="PRO_5009163455" description="ferric-chelate reductase (NADPH)" evidence="18">
    <location>
        <begin position="37"/>
        <end position="742"/>
    </location>
</feature>
<evidence type="ECO:0000313" key="20">
    <source>
        <dbReference type="EMBL" id="ODV97398.1"/>
    </source>
</evidence>
<dbReference type="CDD" id="cd06186">
    <property type="entry name" value="NOX_Duox_like_FAD_NADP"/>
    <property type="match status" value="1"/>
</dbReference>
<evidence type="ECO:0000259" key="19">
    <source>
        <dbReference type="PROSITE" id="PS51384"/>
    </source>
</evidence>
<feature type="transmembrane region" description="Helical" evidence="17">
    <location>
        <begin position="245"/>
        <end position="265"/>
    </location>
</feature>